<comment type="similarity">
    <text evidence="2">Belongs to the peptidase S49 family.</text>
</comment>
<dbReference type="EMBL" id="QWEZ01000001">
    <property type="protein sequence ID" value="RRJ84883.1"/>
    <property type="molecule type" value="Genomic_DNA"/>
</dbReference>
<dbReference type="RefSeq" id="WP_125015314.1">
    <property type="nucleotide sequence ID" value="NZ_QWEZ01000001.1"/>
</dbReference>
<dbReference type="InterPro" id="IPR002142">
    <property type="entry name" value="Peptidase_S49"/>
</dbReference>
<dbReference type="GO" id="GO:0006508">
    <property type="term" value="P:proteolysis"/>
    <property type="evidence" value="ECO:0007669"/>
    <property type="project" value="UniProtKB-KW"/>
</dbReference>
<dbReference type="InterPro" id="IPR013703">
    <property type="entry name" value="Peptidase_S49_N_proteobac"/>
</dbReference>
<organism evidence="14 15">
    <name type="scientific">Aestuariirhabdus litorea</name>
    <dbReference type="NCBI Taxonomy" id="2528527"/>
    <lineage>
        <taxon>Bacteria</taxon>
        <taxon>Pseudomonadati</taxon>
        <taxon>Pseudomonadota</taxon>
        <taxon>Gammaproteobacteria</taxon>
        <taxon>Oceanospirillales</taxon>
        <taxon>Aestuariirhabdaceae</taxon>
        <taxon>Aestuariirhabdus</taxon>
    </lineage>
</organism>
<keyword evidence="15" id="KW-1185">Reference proteome</keyword>
<dbReference type="CDD" id="cd07023">
    <property type="entry name" value="S49_Sppa_N_C"/>
    <property type="match status" value="1"/>
</dbReference>
<evidence type="ECO:0000256" key="2">
    <source>
        <dbReference type="ARBA" id="ARBA00008683"/>
    </source>
</evidence>
<dbReference type="InterPro" id="IPR029045">
    <property type="entry name" value="ClpP/crotonase-like_dom_sf"/>
</dbReference>
<evidence type="ECO:0000256" key="4">
    <source>
        <dbReference type="ARBA" id="ARBA00022670"/>
    </source>
</evidence>
<evidence type="ECO:0000256" key="3">
    <source>
        <dbReference type="ARBA" id="ARBA00022475"/>
    </source>
</evidence>
<keyword evidence="6" id="KW-0378">Hydrolase</keyword>
<feature type="domain" description="Peptidase S49" evidence="12">
    <location>
        <begin position="173"/>
        <end position="319"/>
    </location>
</feature>
<proteinExistence type="inferred from homology"/>
<evidence type="ECO:0000256" key="7">
    <source>
        <dbReference type="ARBA" id="ARBA00022825"/>
    </source>
</evidence>
<dbReference type="AlphaFoldDB" id="A0A3P3VVY2"/>
<dbReference type="PANTHER" id="PTHR42987">
    <property type="entry name" value="PEPTIDASE S49"/>
    <property type="match status" value="1"/>
</dbReference>
<evidence type="ECO:0000259" key="13">
    <source>
        <dbReference type="Pfam" id="PF08496"/>
    </source>
</evidence>
<evidence type="ECO:0000256" key="11">
    <source>
        <dbReference type="SAM" id="Phobius"/>
    </source>
</evidence>
<dbReference type="Gene3D" id="3.90.226.10">
    <property type="entry name" value="2-enoyl-CoA Hydratase, Chain A, domain 1"/>
    <property type="match status" value="1"/>
</dbReference>
<dbReference type="GO" id="GO:0004252">
    <property type="term" value="F:serine-type endopeptidase activity"/>
    <property type="evidence" value="ECO:0007669"/>
    <property type="project" value="InterPro"/>
</dbReference>
<evidence type="ECO:0000256" key="10">
    <source>
        <dbReference type="SAM" id="MobiDB-lite"/>
    </source>
</evidence>
<feature type="domain" description="Peptidase S49 N-terminal proteobacteria" evidence="13">
    <location>
        <begin position="2"/>
        <end position="169"/>
    </location>
</feature>
<dbReference type="Proteomes" id="UP000280792">
    <property type="component" value="Unassembled WGS sequence"/>
</dbReference>
<comment type="subcellular location">
    <subcellularLocation>
        <location evidence="1">Cell membrane</location>
    </subcellularLocation>
</comment>
<evidence type="ECO:0000256" key="6">
    <source>
        <dbReference type="ARBA" id="ARBA00022801"/>
    </source>
</evidence>
<reference evidence="14 15" key="1">
    <citation type="submission" date="2018-08" db="EMBL/GenBank/DDBJ databases">
        <authorList>
            <person name="Khan S.A."/>
        </authorList>
    </citation>
    <scope>NUCLEOTIDE SEQUENCE [LARGE SCALE GENOMIC DNA]</scope>
    <source>
        <strain evidence="14 15">GTF-13</strain>
    </source>
</reference>
<dbReference type="NCBIfam" id="NF008745">
    <property type="entry name" value="PRK11778.1"/>
    <property type="match status" value="1"/>
</dbReference>
<feature type="region of interest" description="Disordered" evidence="10">
    <location>
        <begin position="72"/>
        <end position="112"/>
    </location>
</feature>
<dbReference type="InterPro" id="IPR047272">
    <property type="entry name" value="S49_SppA_C"/>
</dbReference>
<evidence type="ECO:0000313" key="15">
    <source>
        <dbReference type="Proteomes" id="UP000280792"/>
    </source>
</evidence>
<dbReference type="GO" id="GO:0005886">
    <property type="term" value="C:plasma membrane"/>
    <property type="evidence" value="ECO:0007669"/>
    <property type="project" value="UniProtKB-SubCell"/>
</dbReference>
<feature type="transmembrane region" description="Helical" evidence="11">
    <location>
        <begin position="12"/>
        <end position="33"/>
    </location>
</feature>
<keyword evidence="5 11" id="KW-0812">Transmembrane</keyword>
<evidence type="ECO:0000256" key="1">
    <source>
        <dbReference type="ARBA" id="ARBA00004236"/>
    </source>
</evidence>
<evidence type="ECO:0000313" key="14">
    <source>
        <dbReference type="EMBL" id="RRJ84883.1"/>
    </source>
</evidence>
<evidence type="ECO:0000256" key="5">
    <source>
        <dbReference type="ARBA" id="ARBA00022692"/>
    </source>
</evidence>
<evidence type="ECO:0000256" key="8">
    <source>
        <dbReference type="ARBA" id="ARBA00022989"/>
    </source>
</evidence>
<gene>
    <name evidence="14" type="primary">sohB</name>
    <name evidence="14" type="ORF">D0544_07285</name>
</gene>
<dbReference type="Pfam" id="PF08496">
    <property type="entry name" value="Peptidase_S49_N"/>
    <property type="match status" value="1"/>
</dbReference>
<keyword evidence="7" id="KW-0720">Serine protease</keyword>
<name>A0A3P3VVY2_9GAMM</name>
<keyword evidence="3" id="KW-1003">Cell membrane</keyword>
<keyword evidence="8 11" id="KW-1133">Transmembrane helix</keyword>
<evidence type="ECO:0000256" key="9">
    <source>
        <dbReference type="ARBA" id="ARBA00023136"/>
    </source>
</evidence>
<dbReference type="Pfam" id="PF01343">
    <property type="entry name" value="Peptidase_S49"/>
    <property type="match status" value="1"/>
</dbReference>
<comment type="caution">
    <text evidence="14">The sequence shown here is derived from an EMBL/GenBank/DDBJ whole genome shotgun (WGS) entry which is preliminary data.</text>
</comment>
<reference evidence="14 15" key="2">
    <citation type="submission" date="2018-12" db="EMBL/GenBank/DDBJ databases">
        <title>Simiduia agarivorans gen. nov., sp. nov., a marine, agarolytic bacterium isolated from shallow coastal water from Keelung, Taiwan.</title>
        <authorList>
            <person name="Shieh W.Y."/>
        </authorList>
    </citation>
    <scope>NUCLEOTIDE SEQUENCE [LARGE SCALE GENOMIC DNA]</scope>
    <source>
        <strain evidence="14 15">GTF-13</strain>
    </source>
</reference>
<sequence>MEFLAEYGLFFAKTFTLILGILILLMGVVAIAGRHKRGAHSGQLEVTRLNDEYRDMLDQLKAEVLDEEQIKAEQKEQKRKEKQERKQAKQQAKQHSKPADEGAEDEGDEGKPRLYVLDFDGDIRASDVETLREEISAVLGLARSRDEVLVRLESGGGMVHSYGLAASQLQRIRNKGIPLTVAVDKVAASGGYMMACIADRILAAPFAILGSIGVVAQLPNFHRLLKKNHVDVELLTAGEHKRTLTMFGENTDKGRQKFMEELEDTHGLFKEFVSEHRPQLDMEKIATGEVWFGKRALEQQLVDELKTSDEYLFDLKDERDIFQVSYVYKRSLPEKLGLAAEQSADRLLVKWWSRVQQIRLLS</sequence>
<dbReference type="SUPFAM" id="SSF52096">
    <property type="entry name" value="ClpP/crotonase"/>
    <property type="match status" value="1"/>
</dbReference>
<evidence type="ECO:0000259" key="12">
    <source>
        <dbReference type="Pfam" id="PF01343"/>
    </source>
</evidence>
<feature type="compositionally biased region" description="Basic and acidic residues" evidence="10">
    <location>
        <begin position="72"/>
        <end position="87"/>
    </location>
</feature>
<accession>A0A3P3VVY2</accession>
<keyword evidence="9 11" id="KW-0472">Membrane</keyword>
<protein>
    <submittedName>
        <fullName evidence="14">Protease SohB</fullName>
    </submittedName>
</protein>
<dbReference type="Gene3D" id="6.20.330.10">
    <property type="match status" value="1"/>
</dbReference>
<dbReference type="PANTHER" id="PTHR42987:SF4">
    <property type="entry name" value="PROTEASE SOHB-RELATED"/>
    <property type="match status" value="1"/>
</dbReference>
<keyword evidence="4 14" id="KW-0645">Protease</keyword>